<keyword evidence="1" id="KW-1185">Reference proteome</keyword>
<evidence type="ECO:0000313" key="1">
    <source>
        <dbReference type="Proteomes" id="UP000504627"/>
    </source>
</evidence>
<organism evidence="1 2">
    <name type="scientific">Pipra filicauda</name>
    <name type="common">Wire-tailed manakin</name>
    <dbReference type="NCBI Taxonomy" id="649802"/>
    <lineage>
        <taxon>Eukaryota</taxon>
        <taxon>Metazoa</taxon>
        <taxon>Chordata</taxon>
        <taxon>Craniata</taxon>
        <taxon>Vertebrata</taxon>
        <taxon>Euteleostomi</taxon>
        <taxon>Archelosauria</taxon>
        <taxon>Archosauria</taxon>
        <taxon>Dinosauria</taxon>
        <taxon>Saurischia</taxon>
        <taxon>Theropoda</taxon>
        <taxon>Coelurosauria</taxon>
        <taxon>Aves</taxon>
        <taxon>Neognathae</taxon>
        <taxon>Neoaves</taxon>
        <taxon>Telluraves</taxon>
        <taxon>Australaves</taxon>
        <taxon>Passeriformes</taxon>
        <taxon>Pipridae</taxon>
        <taxon>Pipra</taxon>
    </lineage>
</organism>
<dbReference type="Pfam" id="PF15400">
    <property type="entry name" value="TEX33"/>
    <property type="match status" value="1"/>
</dbReference>
<accession>A0A6J2G6H4</accession>
<dbReference type="GeneID" id="113984835"/>
<dbReference type="Proteomes" id="UP000504627">
    <property type="component" value="Unplaced"/>
</dbReference>
<protein>
    <submittedName>
        <fullName evidence="2">Testis-expressed protein 33</fullName>
    </submittedName>
</protein>
<dbReference type="CTD" id="339669"/>
<dbReference type="RefSeq" id="XP_027570999.2">
    <property type="nucleotide sequence ID" value="XM_027715198.2"/>
</dbReference>
<evidence type="ECO:0000313" key="2">
    <source>
        <dbReference type="RefSeq" id="XP_027570999.2"/>
    </source>
</evidence>
<gene>
    <name evidence="2" type="primary">TEX33</name>
</gene>
<proteinExistence type="predicted"/>
<dbReference type="InterPro" id="IPR029234">
    <property type="entry name" value="CIMIP4"/>
</dbReference>
<sequence>MLFPSNYLHSSASIPPLHLDFSRTCLLVQITVTSPGIMDQQHQAQCNADLDTGQKRLTNCTEVTKKSLDWTSLSDYEQLGYNLRSNLFQGGPLKSRSLMRDSYTPDVIQKAIRDPKNWHGRRIYELGKWYEKYFLDLNVQKAMKDKYGDKKGKP</sequence>
<dbReference type="PANTHER" id="PTHR31702">
    <property type="entry name" value="TESTIS-EXPRESSED PROTEIN 33"/>
    <property type="match status" value="1"/>
</dbReference>
<reference evidence="2" key="1">
    <citation type="submission" date="2025-08" db="UniProtKB">
        <authorList>
            <consortium name="RefSeq"/>
        </authorList>
    </citation>
    <scope>IDENTIFICATION</scope>
    <source>
        <tissue evidence="2">Muscle</tissue>
    </source>
</reference>
<name>A0A6J2G6H4_9PASS</name>
<dbReference type="PANTHER" id="PTHR31702:SF2">
    <property type="entry name" value="TESTIS-EXPRESSED PROTEIN 33"/>
    <property type="match status" value="1"/>
</dbReference>
<dbReference type="InParanoid" id="A0A6J2G6H4"/>
<dbReference type="AlphaFoldDB" id="A0A6J2G6H4"/>